<keyword evidence="4" id="KW-1185">Reference proteome</keyword>
<name>A0A061DUZ0_THECC</name>
<dbReference type="Pfam" id="PF09335">
    <property type="entry name" value="VTT_dom"/>
    <property type="match status" value="1"/>
</dbReference>
<dbReference type="InterPro" id="IPR032816">
    <property type="entry name" value="VTT_dom"/>
</dbReference>
<dbReference type="AlphaFoldDB" id="A0A061DUZ0"/>
<feature type="transmembrane region" description="Helical" evidence="1">
    <location>
        <begin position="98"/>
        <end position="120"/>
    </location>
</feature>
<dbReference type="EMBL" id="CM001879">
    <property type="protein sequence ID" value="EOX96177.1"/>
    <property type="molecule type" value="Genomic_DNA"/>
</dbReference>
<dbReference type="PANTHER" id="PTHR46431:SF4">
    <property type="entry name" value="ASSOCIATED GOLGI PROTEIN FAMILY, PUTATIVE-RELATED"/>
    <property type="match status" value="1"/>
</dbReference>
<protein>
    <submittedName>
        <fullName evidence="3">SNARE associated Golgi protein family, putative</fullName>
    </submittedName>
</protein>
<keyword evidence="1" id="KW-1133">Transmembrane helix</keyword>
<sequence>MFLKTSEHCVLIILGSLRGGKVIKDQEEDSCNAGVGFGLPLQEEPIPQTPGNGKSWKQLLSLIAICISLAILAILAIKYIGPFALRKQVVVPVIKWEAVMFNSFELVIIIFASLALFPILCLPSTPSMWVAGMTFGYGNGFLLVMAGVSVGVSLTYFLGSIFHRKIHRLLERHPKHASILRLAGEGNWFHQFQAVTLIRISPLPYIIFNYAVVATNVNYSPYLLGTLVGMVPEVFIALYSGILIRSIAEATQDKRTLSTRQIIFNIVGFCASLMATVFIGIYTKRRLDQQHEEELISD</sequence>
<keyword evidence="1" id="KW-0472">Membrane</keyword>
<dbReference type="Gramene" id="EOX96177">
    <property type="protein sequence ID" value="EOX96177"/>
    <property type="gene ID" value="TCM_005486"/>
</dbReference>
<reference evidence="3 4" key="1">
    <citation type="journal article" date="2013" name="Genome Biol.">
        <title>The genome sequence of the most widely cultivated cacao type and its use to identify candidate genes regulating pod color.</title>
        <authorList>
            <person name="Motamayor J.C."/>
            <person name="Mockaitis K."/>
            <person name="Schmutz J."/>
            <person name="Haiminen N."/>
            <person name="Iii D.L."/>
            <person name="Cornejo O."/>
            <person name="Findley S.D."/>
            <person name="Zheng P."/>
            <person name="Utro F."/>
            <person name="Royaert S."/>
            <person name="Saski C."/>
            <person name="Jenkins J."/>
            <person name="Podicheti R."/>
            <person name="Zhao M."/>
            <person name="Scheffler B.E."/>
            <person name="Stack J.C."/>
            <person name="Feltus F.A."/>
            <person name="Mustiga G.M."/>
            <person name="Amores F."/>
            <person name="Phillips W."/>
            <person name="Marelli J.P."/>
            <person name="May G.D."/>
            <person name="Shapiro H."/>
            <person name="Ma J."/>
            <person name="Bustamante C.D."/>
            <person name="Schnell R.J."/>
            <person name="Main D."/>
            <person name="Gilbert D."/>
            <person name="Parida L."/>
            <person name="Kuhn D.N."/>
        </authorList>
    </citation>
    <scope>NUCLEOTIDE SEQUENCE [LARGE SCALE GENOMIC DNA]</scope>
    <source>
        <strain evidence="4">cv. Matina 1-6</strain>
    </source>
</reference>
<feature type="transmembrane region" description="Helical" evidence="1">
    <location>
        <begin position="222"/>
        <end position="242"/>
    </location>
</feature>
<accession>A0A061DUZ0</accession>
<dbReference type="Proteomes" id="UP000026915">
    <property type="component" value="Chromosome 1"/>
</dbReference>
<evidence type="ECO:0000313" key="3">
    <source>
        <dbReference type="EMBL" id="EOX96177.1"/>
    </source>
</evidence>
<feature type="transmembrane region" description="Helical" evidence="1">
    <location>
        <begin position="59"/>
        <end position="77"/>
    </location>
</feature>
<gene>
    <name evidence="3" type="ORF">TCM_005486</name>
</gene>
<evidence type="ECO:0000259" key="2">
    <source>
        <dbReference type="Pfam" id="PF09335"/>
    </source>
</evidence>
<dbReference type="PANTHER" id="PTHR46431">
    <property type="entry name" value="EXPRESSED PROTEIN"/>
    <property type="match status" value="1"/>
</dbReference>
<evidence type="ECO:0000256" key="1">
    <source>
        <dbReference type="SAM" id="Phobius"/>
    </source>
</evidence>
<feature type="transmembrane region" description="Helical" evidence="1">
    <location>
        <begin position="262"/>
        <end position="282"/>
    </location>
</feature>
<feature type="transmembrane region" description="Helical" evidence="1">
    <location>
        <begin position="140"/>
        <end position="162"/>
    </location>
</feature>
<proteinExistence type="predicted"/>
<organism evidence="3 4">
    <name type="scientific">Theobroma cacao</name>
    <name type="common">Cacao</name>
    <name type="synonym">Cocoa</name>
    <dbReference type="NCBI Taxonomy" id="3641"/>
    <lineage>
        <taxon>Eukaryota</taxon>
        <taxon>Viridiplantae</taxon>
        <taxon>Streptophyta</taxon>
        <taxon>Embryophyta</taxon>
        <taxon>Tracheophyta</taxon>
        <taxon>Spermatophyta</taxon>
        <taxon>Magnoliopsida</taxon>
        <taxon>eudicotyledons</taxon>
        <taxon>Gunneridae</taxon>
        <taxon>Pentapetalae</taxon>
        <taxon>rosids</taxon>
        <taxon>malvids</taxon>
        <taxon>Malvales</taxon>
        <taxon>Malvaceae</taxon>
        <taxon>Byttnerioideae</taxon>
        <taxon>Theobroma</taxon>
    </lineage>
</organism>
<evidence type="ECO:0000313" key="4">
    <source>
        <dbReference type="Proteomes" id="UP000026915"/>
    </source>
</evidence>
<dbReference type="eggNOG" id="ENOG502QV3G">
    <property type="taxonomic scope" value="Eukaryota"/>
</dbReference>
<dbReference type="HOGENOM" id="CLU_038944_2_2_1"/>
<dbReference type="OMA" id="WMGMLPE"/>
<feature type="domain" description="VTT" evidence="2">
    <location>
        <begin position="122"/>
        <end position="242"/>
    </location>
</feature>
<dbReference type="InParanoid" id="A0A061DUZ0"/>
<keyword evidence="1" id="KW-0812">Transmembrane</keyword>